<keyword evidence="8 15" id="KW-0418">Kinase</keyword>
<evidence type="ECO:0000259" key="14">
    <source>
        <dbReference type="PROSITE" id="PS50885"/>
    </source>
</evidence>
<keyword evidence="5" id="KW-0808">Transferase</keyword>
<evidence type="ECO:0000256" key="1">
    <source>
        <dbReference type="ARBA" id="ARBA00000085"/>
    </source>
</evidence>
<dbReference type="Gene3D" id="1.10.287.130">
    <property type="match status" value="1"/>
</dbReference>
<keyword evidence="12" id="KW-0472">Membrane</keyword>
<gene>
    <name evidence="15" type="ORF">F3K02_03490</name>
</gene>
<evidence type="ECO:0000313" key="16">
    <source>
        <dbReference type="Proteomes" id="UP000545507"/>
    </source>
</evidence>
<dbReference type="GO" id="GO:0000155">
    <property type="term" value="F:phosphorelay sensor kinase activity"/>
    <property type="evidence" value="ECO:0007669"/>
    <property type="project" value="InterPro"/>
</dbReference>
<reference evidence="15 16" key="1">
    <citation type="submission" date="2019-09" db="EMBL/GenBank/DDBJ databases">
        <title>Hydrogenophaga aromatica sp. nov., isolated from a para-xylene-degrading enrichment culture.</title>
        <authorList>
            <person name="Tancsics A."/>
            <person name="Banerjee S."/>
        </authorList>
    </citation>
    <scope>NUCLEOTIDE SEQUENCE [LARGE SCALE GENOMIC DNA]</scope>
    <source>
        <strain evidence="15 16">D2P1</strain>
    </source>
</reference>
<protein>
    <recommendedName>
        <fullName evidence="3">histidine kinase</fullName>
        <ecNumber evidence="3">2.7.13.3</ecNumber>
    </recommendedName>
</protein>
<dbReference type="InterPro" id="IPR036890">
    <property type="entry name" value="HATPase_C_sf"/>
</dbReference>
<dbReference type="AlphaFoldDB" id="A0A7Y8GTY6"/>
<dbReference type="SUPFAM" id="SSF47384">
    <property type="entry name" value="Homodimeric domain of signal transducing histidine kinase"/>
    <property type="match status" value="1"/>
</dbReference>
<sequence length="451" mass="49452">MNPVAASPSPQPVLRRYILSWTLGALLLVWLTLIAVAWSTGFREARKFSDGQLVAVAKLWIEASPTGASQNTVPASAGLEHEYLQDVAVLAWEDGRLVADTHRIAPGLDITSLPPRGFRTLTLQTEHGLSDWRSFGVRLNTDGRERRVLALMDMKKRGELGKDIAEHVAQPAILILPLVALLLWWTIRRGLRPLDQLSSEVAALDGFAGQRLDTQHRFREFTSTVSAINTLVDTLQKQAQREREFASDVAHELRTPLAVIALQARAAQGDASPERLDRLEREALRAGRILSQLLDLARAQRTGTGGPSNLLETQDVELGELAARLISNHAQLAYETGHELSLQQPEQPVRVSAQPMLLELALRNLIENALRHTPEGTQVSVEIWRSSDGFGVSVSDDGQRAGSVAVTAASEPGLGLGLRLVGRIAEQMGATLERDAGEPPMSTRFNLRWAR</sequence>
<name>A0A7Y8GTY6_9BURK</name>
<evidence type="ECO:0000256" key="3">
    <source>
        <dbReference type="ARBA" id="ARBA00012438"/>
    </source>
</evidence>
<evidence type="ECO:0000256" key="10">
    <source>
        <dbReference type="ARBA" id="ARBA00022989"/>
    </source>
</evidence>
<evidence type="ECO:0000256" key="4">
    <source>
        <dbReference type="ARBA" id="ARBA00022553"/>
    </source>
</evidence>
<dbReference type="InterPro" id="IPR003660">
    <property type="entry name" value="HAMP_dom"/>
</dbReference>
<evidence type="ECO:0000256" key="11">
    <source>
        <dbReference type="ARBA" id="ARBA00023012"/>
    </source>
</evidence>
<feature type="domain" description="Histidine kinase" evidence="13">
    <location>
        <begin position="248"/>
        <end position="451"/>
    </location>
</feature>
<keyword evidence="11" id="KW-0902">Two-component regulatory system</keyword>
<dbReference type="GO" id="GO:0005524">
    <property type="term" value="F:ATP binding"/>
    <property type="evidence" value="ECO:0007669"/>
    <property type="project" value="UniProtKB-KW"/>
</dbReference>
<dbReference type="Proteomes" id="UP000545507">
    <property type="component" value="Unassembled WGS sequence"/>
</dbReference>
<organism evidence="15 16">
    <name type="scientific">Hydrogenophaga aromaticivorans</name>
    <dbReference type="NCBI Taxonomy" id="2610898"/>
    <lineage>
        <taxon>Bacteria</taxon>
        <taxon>Pseudomonadati</taxon>
        <taxon>Pseudomonadota</taxon>
        <taxon>Betaproteobacteria</taxon>
        <taxon>Burkholderiales</taxon>
        <taxon>Comamonadaceae</taxon>
        <taxon>Hydrogenophaga</taxon>
    </lineage>
</organism>
<dbReference type="Pfam" id="PF02518">
    <property type="entry name" value="HATPase_c"/>
    <property type="match status" value="1"/>
</dbReference>
<evidence type="ECO:0000256" key="8">
    <source>
        <dbReference type="ARBA" id="ARBA00022777"/>
    </source>
</evidence>
<keyword evidence="9" id="KW-0067">ATP-binding</keyword>
<keyword evidence="7" id="KW-0547">Nucleotide-binding</keyword>
<accession>A0A7Y8GTY6</accession>
<keyword evidence="16" id="KW-1185">Reference proteome</keyword>
<dbReference type="Pfam" id="PF00512">
    <property type="entry name" value="HisKA"/>
    <property type="match status" value="1"/>
</dbReference>
<comment type="subcellular location">
    <subcellularLocation>
        <location evidence="2">Membrane</location>
        <topology evidence="2">Multi-pass membrane protein</topology>
    </subcellularLocation>
</comment>
<dbReference type="Gene3D" id="3.30.565.10">
    <property type="entry name" value="Histidine kinase-like ATPase, C-terminal domain"/>
    <property type="match status" value="1"/>
</dbReference>
<evidence type="ECO:0000256" key="9">
    <source>
        <dbReference type="ARBA" id="ARBA00022840"/>
    </source>
</evidence>
<evidence type="ECO:0000256" key="6">
    <source>
        <dbReference type="ARBA" id="ARBA00022692"/>
    </source>
</evidence>
<evidence type="ECO:0000313" key="15">
    <source>
        <dbReference type="EMBL" id="NWF44318.1"/>
    </source>
</evidence>
<dbReference type="GO" id="GO:0005886">
    <property type="term" value="C:plasma membrane"/>
    <property type="evidence" value="ECO:0007669"/>
    <property type="project" value="TreeGrafter"/>
</dbReference>
<dbReference type="CDD" id="cd00075">
    <property type="entry name" value="HATPase"/>
    <property type="match status" value="1"/>
</dbReference>
<dbReference type="EMBL" id="VYGV01000004">
    <property type="protein sequence ID" value="NWF44318.1"/>
    <property type="molecule type" value="Genomic_DNA"/>
</dbReference>
<evidence type="ECO:0000256" key="2">
    <source>
        <dbReference type="ARBA" id="ARBA00004141"/>
    </source>
</evidence>
<dbReference type="SMART" id="SM00387">
    <property type="entry name" value="HATPase_c"/>
    <property type="match status" value="1"/>
</dbReference>
<dbReference type="PANTHER" id="PTHR45436">
    <property type="entry name" value="SENSOR HISTIDINE KINASE YKOH"/>
    <property type="match status" value="1"/>
</dbReference>
<evidence type="ECO:0000256" key="12">
    <source>
        <dbReference type="SAM" id="Phobius"/>
    </source>
</evidence>
<dbReference type="SUPFAM" id="SSF55874">
    <property type="entry name" value="ATPase domain of HSP90 chaperone/DNA topoisomerase II/histidine kinase"/>
    <property type="match status" value="1"/>
</dbReference>
<dbReference type="PANTHER" id="PTHR45436:SF14">
    <property type="entry name" value="SENSOR PROTEIN QSEC"/>
    <property type="match status" value="1"/>
</dbReference>
<dbReference type="EC" id="2.7.13.3" evidence="3"/>
<dbReference type="InterPro" id="IPR003594">
    <property type="entry name" value="HATPase_dom"/>
</dbReference>
<comment type="caution">
    <text evidence="15">The sequence shown here is derived from an EMBL/GenBank/DDBJ whole genome shotgun (WGS) entry which is preliminary data.</text>
</comment>
<feature type="transmembrane region" description="Helical" evidence="12">
    <location>
        <begin position="164"/>
        <end position="187"/>
    </location>
</feature>
<dbReference type="PROSITE" id="PS50885">
    <property type="entry name" value="HAMP"/>
    <property type="match status" value="1"/>
</dbReference>
<evidence type="ECO:0000256" key="7">
    <source>
        <dbReference type="ARBA" id="ARBA00022741"/>
    </source>
</evidence>
<dbReference type="InterPro" id="IPR050428">
    <property type="entry name" value="TCS_sensor_his_kinase"/>
</dbReference>
<feature type="transmembrane region" description="Helical" evidence="12">
    <location>
        <begin position="18"/>
        <end position="38"/>
    </location>
</feature>
<evidence type="ECO:0000259" key="13">
    <source>
        <dbReference type="PROSITE" id="PS50109"/>
    </source>
</evidence>
<dbReference type="RefSeq" id="WP_177133380.1">
    <property type="nucleotide sequence ID" value="NZ_VYGV01000004.1"/>
</dbReference>
<dbReference type="InterPro" id="IPR005467">
    <property type="entry name" value="His_kinase_dom"/>
</dbReference>
<proteinExistence type="predicted"/>
<feature type="domain" description="HAMP" evidence="14">
    <location>
        <begin position="188"/>
        <end position="240"/>
    </location>
</feature>
<keyword evidence="10 12" id="KW-1133">Transmembrane helix</keyword>
<dbReference type="PROSITE" id="PS50109">
    <property type="entry name" value="HIS_KIN"/>
    <property type="match status" value="1"/>
</dbReference>
<comment type="catalytic activity">
    <reaction evidence="1">
        <text>ATP + protein L-histidine = ADP + protein N-phospho-L-histidine.</text>
        <dbReference type="EC" id="2.7.13.3"/>
    </reaction>
</comment>
<keyword evidence="6 12" id="KW-0812">Transmembrane</keyword>
<evidence type="ECO:0000256" key="5">
    <source>
        <dbReference type="ARBA" id="ARBA00022679"/>
    </source>
</evidence>
<keyword evidence="4" id="KW-0597">Phosphoprotein</keyword>
<dbReference type="SMART" id="SM00388">
    <property type="entry name" value="HisKA"/>
    <property type="match status" value="1"/>
</dbReference>
<dbReference type="InterPro" id="IPR036097">
    <property type="entry name" value="HisK_dim/P_sf"/>
</dbReference>
<dbReference type="InterPro" id="IPR003661">
    <property type="entry name" value="HisK_dim/P_dom"/>
</dbReference>
<dbReference type="CDD" id="cd00082">
    <property type="entry name" value="HisKA"/>
    <property type="match status" value="1"/>
</dbReference>